<dbReference type="InterPro" id="IPR020846">
    <property type="entry name" value="MFS_dom"/>
</dbReference>
<feature type="transmembrane region" description="Helical" evidence="7">
    <location>
        <begin position="315"/>
        <end position="336"/>
    </location>
</feature>
<feature type="domain" description="Major facilitator superfamily (MFS) profile" evidence="8">
    <location>
        <begin position="314"/>
        <end position="542"/>
    </location>
</feature>
<proteinExistence type="inferred from homology"/>
<dbReference type="SUPFAM" id="SSF103473">
    <property type="entry name" value="MFS general substrate transporter"/>
    <property type="match status" value="1"/>
</dbReference>
<organism evidence="9 10">
    <name type="scientific">Petrolisthes cinctipes</name>
    <name type="common">Flat porcelain crab</name>
    <dbReference type="NCBI Taxonomy" id="88211"/>
    <lineage>
        <taxon>Eukaryota</taxon>
        <taxon>Metazoa</taxon>
        <taxon>Ecdysozoa</taxon>
        <taxon>Arthropoda</taxon>
        <taxon>Crustacea</taxon>
        <taxon>Multicrustacea</taxon>
        <taxon>Malacostraca</taxon>
        <taxon>Eumalacostraca</taxon>
        <taxon>Eucarida</taxon>
        <taxon>Decapoda</taxon>
        <taxon>Pleocyemata</taxon>
        <taxon>Anomura</taxon>
        <taxon>Galatheoidea</taxon>
        <taxon>Porcellanidae</taxon>
        <taxon>Petrolisthes</taxon>
    </lineage>
</organism>
<protein>
    <recommendedName>
        <fullName evidence="8">Major facilitator superfamily (MFS) profile domain-containing protein</fullName>
    </recommendedName>
</protein>
<dbReference type="EMBL" id="JAWQEG010005592">
    <property type="protein sequence ID" value="KAK3857499.1"/>
    <property type="molecule type" value="Genomic_DNA"/>
</dbReference>
<feature type="transmembrane region" description="Helical" evidence="7">
    <location>
        <begin position="241"/>
        <end position="258"/>
    </location>
</feature>
<dbReference type="GO" id="GO:0016020">
    <property type="term" value="C:membrane"/>
    <property type="evidence" value="ECO:0007669"/>
    <property type="project" value="UniProtKB-SubCell"/>
</dbReference>
<evidence type="ECO:0000259" key="8">
    <source>
        <dbReference type="PROSITE" id="PS50850"/>
    </source>
</evidence>
<evidence type="ECO:0000256" key="5">
    <source>
        <dbReference type="ARBA" id="ARBA00023136"/>
    </source>
</evidence>
<feature type="transmembrane region" description="Helical" evidence="7">
    <location>
        <begin position="479"/>
        <end position="500"/>
    </location>
</feature>
<reference evidence="9" key="1">
    <citation type="submission" date="2023-10" db="EMBL/GenBank/DDBJ databases">
        <title>Genome assemblies of two species of porcelain crab, Petrolisthes cinctipes and Petrolisthes manimaculis (Anomura: Porcellanidae).</title>
        <authorList>
            <person name="Angst P."/>
        </authorList>
    </citation>
    <scope>NUCLEOTIDE SEQUENCE</scope>
    <source>
        <strain evidence="9">PB745_01</strain>
        <tissue evidence="9">Gill</tissue>
    </source>
</reference>
<evidence type="ECO:0000313" key="9">
    <source>
        <dbReference type="EMBL" id="KAK3857499.1"/>
    </source>
</evidence>
<dbReference type="Gene3D" id="1.20.1250.20">
    <property type="entry name" value="MFS general substrate transporter like domains"/>
    <property type="match status" value="2"/>
</dbReference>
<feature type="transmembrane region" description="Helical" evidence="7">
    <location>
        <begin position="412"/>
        <end position="432"/>
    </location>
</feature>
<dbReference type="GO" id="GO:0022857">
    <property type="term" value="F:transmembrane transporter activity"/>
    <property type="evidence" value="ECO:0007669"/>
    <property type="project" value="InterPro"/>
</dbReference>
<dbReference type="Pfam" id="PF12832">
    <property type="entry name" value="MFS_1_like"/>
    <property type="match status" value="1"/>
</dbReference>
<evidence type="ECO:0000256" key="7">
    <source>
        <dbReference type="SAM" id="Phobius"/>
    </source>
</evidence>
<accession>A0AAE1BY63</accession>
<dbReference type="AlphaFoldDB" id="A0AAE1BY63"/>
<feature type="region of interest" description="Disordered" evidence="6">
    <location>
        <begin position="1"/>
        <end position="21"/>
    </location>
</feature>
<dbReference type="InterPro" id="IPR051717">
    <property type="entry name" value="MFS_MFSD6"/>
</dbReference>
<comment type="caution">
    <text evidence="9">The sequence shown here is derived from an EMBL/GenBank/DDBJ whole genome shotgun (WGS) entry which is preliminary data.</text>
</comment>
<dbReference type="PANTHER" id="PTHR16172:SF37">
    <property type="entry name" value="RE36877P"/>
    <property type="match status" value="1"/>
</dbReference>
<comment type="similarity">
    <text evidence="2">Belongs to the major facilitator superfamily. MFSD6 family.</text>
</comment>
<evidence type="ECO:0000256" key="4">
    <source>
        <dbReference type="ARBA" id="ARBA00022989"/>
    </source>
</evidence>
<feature type="transmembrane region" description="Helical" evidence="7">
    <location>
        <begin position="270"/>
        <end position="294"/>
    </location>
</feature>
<dbReference type="Proteomes" id="UP001286313">
    <property type="component" value="Unassembled WGS sequence"/>
</dbReference>
<evidence type="ECO:0000256" key="6">
    <source>
        <dbReference type="SAM" id="MobiDB-lite"/>
    </source>
</evidence>
<name>A0AAE1BY63_PETCI</name>
<feature type="transmembrane region" description="Helical" evidence="7">
    <location>
        <begin position="356"/>
        <end position="376"/>
    </location>
</feature>
<sequence length="542" mass="59291">MHISTTTHSVNHNSQRDRLTDSQPDNLTYSCCAHLIYLLPLIVREKGVSPQVVGLLWTIMPGISLITGTIAGSLADRLKAHRAVFLCSLIGLIVGCTSLVFIPKMPGAEGDHDIGTTDQLNSSLTHSNNASLLITSAGNYTHTYTHTTPPPPPSHHVMVDPDMVIAEGQPPVLIAGEELIPSTEVETDNPLSEFIKYPQFWLVFFALMLEQMGITICVMISDAVCFLILGSERHKYGQQRLWGTIGMGVMGVISGAAIDFASLGQKERNYLPALVILLVLMTIDVVLVSLMKIPSKLESKMKFGDVGNTLLHPQVILFLVSVFVMGTNLGVIWVFRMLMMEDVAMSWNPQFTAMKLLLGLTLFIENFGGELPFFFLSGKILRRFDHTTVLGFALVASSVRCCLYYTVSNPWFFLPIELLNGISYGLFHTAMASYASRIAPPGSQATLQSIVRAVFSAGLSTAGFVGGWLYKMLGGSQTFLAIGVFVAGYSVIFAVFHFLVNKFCTNNNVKGYEEPSCTCSSSATESERQPEPVKEPLVKEVV</sequence>
<evidence type="ECO:0000313" key="10">
    <source>
        <dbReference type="Proteomes" id="UP001286313"/>
    </source>
</evidence>
<gene>
    <name evidence="9" type="ORF">Pcinc_036259</name>
</gene>
<keyword evidence="3 7" id="KW-0812">Transmembrane</keyword>
<evidence type="ECO:0000256" key="2">
    <source>
        <dbReference type="ARBA" id="ARBA00005241"/>
    </source>
</evidence>
<evidence type="ECO:0000256" key="1">
    <source>
        <dbReference type="ARBA" id="ARBA00004141"/>
    </source>
</evidence>
<feature type="transmembrane region" description="Helical" evidence="7">
    <location>
        <begin position="83"/>
        <end position="102"/>
    </location>
</feature>
<feature type="transmembrane region" description="Helical" evidence="7">
    <location>
        <begin position="200"/>
        <end position="229"/>
    </location>
</feature>
<evidence type="ECO:0000256" key="3">
    <source>
        <dbReference type="ARBA" id="ARBA00022692"/>
    </source>
</evidence>
<keyword evidence="10" id="KW-1185">Reference proteome</keyword>
<feature type="region of interest" description="Disordered" evidence="6">
    <location>
        <begin position="520"/>
        <end position="542"/>
    </location>
</feature>
<feature type="transmembrane region" description="Helical" evidence="7">
    <location>
        <begin position="453"/>
        <end position="473"/>
    </location>
</feature>
<dbReference type="InterPro" id="IPR036259">
    <property type="entry name" value="MFS_trans_sf"/>
</dbReference>
<keyword evidence="4 7" id="KW-1133">Transmembrane helix</keyword>
<dbReference type="PANTHER" id="PTHR16172">
    <property type="entry name" value="MAJOR FACILITATOR SUPERFAMILY DOMAIN-CONTAINING PROTEIN 6-LIKE"/>
    <property type="match status" value="1"/>
</dbReference>
<comment type="subcellular location">
    <subcellularLocation>
        <location evidence="1">Membrane</location>
        <topology evidence="1">Multi-pass membrane protein</topology>
    </subcellularLocation>
</comment>
<feature type="transmembrane region" description="Helical" evidence="7">
    <location>
        <begin position="55"/>
        <end position="76"/>
    </location>
</feature>
<dbReference type="PROSITE" id="PS50850">
    <property type="entry name" value="MFS"/>
    <property type="match status" value="1"/>
</dbReference>
<keyword evidence="5 7" id="KW-0472">Membrane</keyword>
<feature type="compositionally biased region" description="Polar residues" evidence="6">
    <location>
        <begin position="1"/>
        <end position="13"/>
    </location>
</feature>
<feature type="compositionally biased region" description="Basic and acidic residues" evidence="6">
    <location>
        <begin position="525"/>
        <end position="542"/>
    </location>
</feature>
<dbReference type="InterPro" id="IPR024989">
    <property type="entry name" value="MFS_assoc_dom"/>
</dbReference>